<dbReference type="PANTHER" id="PTHR30529:SF3">
    <property type="entry name" value="CYTOCHROME B561 HOMOLOG 1"/>
    <property type="match status" value="1"/>
</dbReference>
<evidence type="ECO:0000256" key="8">
    <source>
        <dbReference type="ARBA" id="ARBA00022982"/>
    </source>
</evidence>
<keyword evidence="16" id="KW-1185">Reference proteome</keyword>
<dbReference type="InterPro" id="IPR011577">
    <property type="entry name" value="Cyt_b561_bac/Ni-Hgenase"/>
</dbReference>
<gene>
    <name evidence="15" type="ORF">C9J47_11895</name>
</gene>
<evidence type="ECO:0000256" key="12">
    <source>
        <dbReference type="ARBA" id="ARBA00037975"/>
    </source>
</evidence>
<organism evidence="15 16">
    <name type="scientific">Photobacterium indicum</name>
    <dbReference type="NCBI Taxonomy" id="81447"/>
    <lineage>
        <taxon>Bacteria</taxon>
        <taxon>Pseudomonadati</taxon>
        <taxon>Pseudomonadota</taxon>
        <taxon>Gammaproteobacteria</taxon>
        <taxon>Vibrionales</taxon>
        <taxon>Vibrionaceae</taxon>
        <taxon>Photobacterium</taxon>
    </lineage>
</organism>
<evidence type="ECO:0000256" key="9">
    <source>
        <dbReference type="ARBA" id="ARBA00022989"/>
    </source>
</evidence>
<feature type="transmembrane region" description="Helical" evidence="13">
    <location>
        <begin position="89"/>
        <end position="110"/>
    </location>
</feature>
<comment type="similarity">
    <text evidence="12">Belongs to the cytochrome b561 family.</text>
</comment>
<dbReference type="GO" id="GO:0022904">
    <property type="term" value="P:respiratory electron transport chain"/>
    <property type="evidence" value="ECO:0007669"/>
    <property type="project" value="InterPro"/>
</dbReference>
<dbReference type="Proteomes" id="UP000241803">
    <property type="component" value="Unassembled WGS sequence"/>
</dbReference>
<dbReference type="GO" id="GO:0005886">
    <property type="term" value="C:plasma membrane"/>
    <property type="evidence" value="ECO:0007669"/>
    <property type="project" value="UniProtKB-SubCell"/>
</dbReference>
<reference evidence="15 16" key="1">
    <citation type="submission" date="2018-03" db="EMBL/GenBank/DDBJ databases">
        <title>Whole genome sequencing of Histamine producing bacteria.</title>
        <authorList>
            <person name="Butler K."/>
        </authorList>
    </citation>
    <scope>NUCLEOTIDE SEQUENCE [LARGE SCALE GENOMIC DNA]</scope>
    <source>
        <strain evidence="15 16">ATCC 19614</strain>
    </source>
</reference>
<evidence type="ECO:0000313" key="15">
    <source>
        <dbReference type="EMBL" id="PSV47564.1"/>
    </source>
</evidence>
<evidence type="ECO:0000256" key="11">
    <source>
        <dbReference type="ARBA" id="ARBA00023136"/>
    </source>
</evidence>
<keyword evidence="6 13" id="KW-0812">Transmembrane</keyword>
<keyword evidence="8" id="KW-0249">Electron transport</keyword>
<evidence type="ECO:0000313" key="16">
    <source>
        <dbReference type="Proteomes" id="UP000241803"/>
    </source>
</evidence>
<evidence type="ECO:0000256" key="7">
    <source>
        <dbReference type="ARBA" id="ARBA00022723"/>
    </source>
</evidence>
<evidence type="ECO:0000256" key="10">
    <source>
        <dbReference type="ARBA" id="ARBA00023004"/>
    </source>
</evidence>
<keyword evidence="10" id="KW-0408">Iron</keyword>
<proteinExistence type="inferred from homology"/>
<feature type="transmembrane region" description="Helical" evidence="13">
    <location>
        <begin position="144"/>
        <end position="163"/>
    </location>
</feature>
<dbReference type="InterPro" id="IPR052168">
    <property type="entry name" value="Cytochrome_b561_oxidase"/>
</dbReference>
<evidence type="ECO:0000256" key="13">
    <source>
        <dbReference type="SAM" id="Phobius"/>
    </source>
</evidence>
<keyword evidence="4" id="KW-1003">Cell membrane</keyword>
<keyword evidence="9 13" id="KW-1133">Transmembrane helix</keyword>
<keyword evidence="5" id="KW-0349">Heme</keyword>
<feature type="transmembrane region" description="Helical" evidence="13">
    <location>
        <begin position="44"/>
        <end position="63"/>
    </location>
</feature>
<dbReference type="RefSeq" id="WP_107253728.1">
    <property type="nucleotide sequence ID" value="NZ_PYOC01000003.1"/>
</dbReference>
<feature type="domain" description="Cytochrome b561 bacterial/Ni-hydrogenase" evidence="14">
    <location>
        <begin position="3"/>
        <end position="173"/>
    </location>
</feature>
<evidence type="ECO:0000256" key="1">
    <source>
        <dbReference type="ARBA" id="ARBA00001970"/>
    </source>
</evidence>
<dbReference type="EMBL" id="PYOC01000003">
    <property type="protein sequence ID" value="PSV47564.1"/>
    <property type="molecule type" value="Genomic_DNA"/>
</dbReference>
<protein>
    <submittedName>
        <fullName evidence="15">Cytochrome b</fullName>
    </submittedName>
</protein>
<evidence type="ECO:0000256" key="4">
    <source>
        <dbReference type="ARBA" id="ARBA00022475"/>
    </source>
</evidence>
<evidence type="ECO:0000259" key="14">
    <source>
        <dbReference type="Pfam" id="PF01292"/>
    </source>
</evidence>
<name>A0A2T3L998_9GAMM</name>
<evidence type="ECO:0000256" key="6">
    <source>
        <dbReference type="ARBA" id="ARBA00022692"/>
    </source>
</evidence>
<evidence type="ECO:0000256" key="2">
    <source>
        <dbReference type="ARBA" id="ARBA00004651"/>
    </source>
</evidence>
<dbReference type="GO" id="GO:0009055">
    <property type="term" value="F:electron transfer activity"/>
    <property type="evidence" value="ECO:0007669"/>
    <property type="project" value="InterPro"/>
</dbReference>
<comment type="caution">
    <text evidence="15">The sequence shown here is derived from an EMBL/GenBank/DDBJ whole genome shotgun (WGS) entry which is preliminary data.</text>
</comment>
<feature type="transmembrane region" description="Helical" evidence="13">
    <location>
        <begin position="12"/>
        <end position="32"/>
    </location>
</feature>
<dbReference type="SUPFAM" id="SSF81342">
    <property type="entry name" value="Transmembrane di-heme cytochromes"/>
    <property type="match status" value="1"/>
</dbReference>
<dbReference type="Pfam" id="PF01292">
    <property type="entry name" value="Ni_hydr_CYTB"/>
    <property type="match status" value="1"/>
</dbReference>
<accession>A0A2T3L998</accession>
<evidence type="ECO:0000256" key="3">
    <source>
        <dbReference type="ARBA" id="ARBA00022448"/>
    </source>
</evidence>
<dbReference type="AlphaFoldDB" id="A0A2T3L998"/>
<dbReference type="GO" id="GO:0020037">
    <property type="term" value="F:heme binding"/>
    <property type="evidence" value="ECO:0007669"/>
    <property type="project" value="TreeGrafter"/>
</dbReference>
<evidence type="ECO:0000256" key="5">
    <source>
        <dbReference type="ARBA" id="ARBA00022617"/>
    </source>
</evidence>
<comment type="subcellular location">
    <subcellularLocation>
        <location evidence="2">Cell membrane</location>
        <topology evidence="2">Multi-pass membrane protein</topology>
    </subcellularLocation>
</comment>
<comment type="cofactor">
    <cofactor evidence="1">
        <name>heme b</name>
        <dbReference type="ChEBI" id="CHEBI:60344"/>
    </cofactor>
</comment>
<dbReference type="InterPro" id="IPR016174">
    <property type="entry name" value="Di-haem_cyt_TM"/>
</dbReference>
<dbReference type="GO" id="GO:0046872">
    <property type="term" value="F:metal ion binding"/>
    <property type="evidence" value="ECO:0007669"/>
    <property type="project" value="UniProtKB-KW"/>
</dbReference>
<keyword evidence="11 13" id="KW-0472">Membrane</keyword>
<sequence>MTRFTRHQIWFHWLSLLLIAITYAAIELKGIVPKSTPWHDYLKIIHFNVGCFVLVLMCIRLYFQRNQVTPEITPRPPQWQLTLSKVIHYIMYAAFILLPLLGLIMLAVGGKQWDLVGIPMPAFSVPDKETSKSIKEIHETIADIGYFLIALHAGAAIYHHYVVKDNTLQRMLPK</sequence>
<keyword evidence="3" id="KW-0813">Transport</keyword>
<dbReference type="PANTHER" id="PTHR30529">
    <property type="entry name" value="CYTOCHROME B561"/>
    <property type="match status" value="1"/>
</dbReference>
<keyword evidence="7" id="KW-0479">Metal-binding</keyword>